<comment type="caution">
    <text evidence="2">The sequence shown here is derived from an EMBL/GenBank/DDBJ whole genome shotgun (WGS) entry which is preliminary data.</text>
</comment>
<evidence type="ECO:0000259" key="1">
    <source>
        <dbReference type="Pfam" id="PF17648"/>
    </source>
</evidence>
<dbReference type="PANTHER" id="PTHR38695:SF1">
    <property type="entry name" value="AMINO ACID PERMEASE_ SLC12A DOMAIN-CONTAINING PROTEIN"/>
    <property type="match status" value="1"/>
</dbReference>
<dbReference type="Proteomes" id="UP000256690">
    <property type="component" value="Unassembled WGS sequence"/>
</dbReference>
<name>A0A3D8RZ66_9EURO</name>
<evidence type="ECO:0000313" key="3">
    <source>
        <dbReference type="Proteomes" id="UP000256690"/>
    </source>
</evidence>
<dbReference type="GeneID" id="38116547"/>
<gene>
    <name evidence="2" type="ORF">DSM5745_06177</name>
</gene>
<dbReference type="AlphaFoldDB" id="A0A3D8RZ66"/>
<dbReference type="InterPro" id="IPR040841">
    <property type="entry name" value="Luciferase_dom"/>
</dbReference>
<dbReference type="Pfam" id="PF17648">
    <property type="entry name" value="Luciferase"/>
    <property type="match status" value="1"/>
</dbReference>
<proteinExistence type="predicted"/>
<dbReference type="InterPro" id="IPR048273">
    <property type="entry name" value="Luciferase"/>
</dbReference>
<protein>
    <recommendedName>
        <fullName evidence="1">Luciferase domain-containing protein</fullName>
    </recommendedName>
</protein>
<dbReference type="OrthoDB" id="5358398at2759"/>
<reference evidence="2 3" key="1">
    <citation type="journal article" date="2018" name="IMA Fungus">
        <title>IMA Genome-F 9: Draft genome sequence of Annulohypoxylon stygium, Aspergillus mulundensis, Berkeleyomyces basicola (syn. Thielaviopsis basicola), Ceratocystis smalleyi, two Cercospora beticola strains, Coleophoma cylindrospora, Fusarium fracticaudum, Phialophora cf. hyalina, and Morchella septimelata.</title>
        <authorList>
            <person name="Wingfield B.D."/>
            <person name="Bills G.F."/>
            <person name="Dong Y."/>
            <person name="Huang W."/>
            <person name="Nel W.J."/>
            <person name="Swalarsk-Parry B.S."/>
            <person name="Vaghefi N."/>
            <person name="Wilken P.M."/>
            <person name="An Z."/>
            <person name="de Beer Z.W."/>
            <person name="De Vos L."/>
            <person name="Chen L."/>
            <person name="Duong T.A."/>
            <person name="Gao Y."/>
            <person name="Hammerbacher A."/>
            <person name="Kikkert J.R."/>
            <person name="Li Y."/>
            <person name="Li H."/>
            <person name="Li K."/>
            <person name="Li Q."/>
            <person name="Liu X."/>
            <person name="Ma X."/>
            <person name="Naidoo K."/>
            <person name="Pethybridge S.J."/>
            <person name="Sun J."/>
            <person name="Steenkamp E.T."/>
            <person name="van der Nest M.A."/>
            <person name="van Wyk S."/>
            <person name="Wingfield M.J."/>
            <person name="Xiong C."/>
            <person name="Yue Q."/>
            <person name="Zhang X."/>
        </authorList>
    </citation>
    <scope>NUCLEOTIDE SEQUENCE [LARGE SCALE GENOMIC DNA]</scope>
    <source>
        <strain evidence="2 3">DSM 5745</strain>
    </source>
</reference>
<dbReference type="STRING" id="1810919.A0A3D8RZ66"/>
<sequence>MPHYHPLTALTTKTTDLLARSNILTYLRPQPYNRGNLLRLALNTALIALILPAAYRDYEAYLSLGPGGPPYNVLGWLTVRLFFNPFKREMFGTRIYDAKIGNGHSGFLADEEVPARKGERPAMGPFAAPQRQINQVPSKEMQEKFMATYASFLDRNARLLDRVPSILEKYTDAAHVASSIPLTPVARQLKREICHVHGTSDHSVHVTLAPADCKRVIDAGWGQRFPLAGSSLLRNVTFGRLGSLPEEFVFVYAPRDEGEIEVVMGIVRAGVKYVAGVEEGPDEMGPDV</sequence>
<keyword evidence="3" id="KW-1185">Reference proteome</keyword>
<dbReference type="RefSeq" id="XP_026604025.1">
    <property type="nucleotide sequence ID" value="XM_026748193.1"/>
</dbReference>
<evidence type="ECO:0000313" key="2">
    <source>
        <dbReference type="EMBL" id="RDW79325.1"/>
    </source>
</evidence>
<accession>A0A3D8RZ66</accession>
<organism evidence="2 3">
    <name type="scientific">Aspergillus mulundensis</name>
    <dbReference type="NCBI Taxonomy" id="1810919"/>
    <lineage>
        <taxon>Eukaryota</taxon>
        <taxon>Fungi</taxon>
        <taxon>Dikarya</taxon>
        <taxon>Ascomycota</taxon>
        <taxon>Pezizomycotina</taxon>
        <taxon>Eurotiomycetes</taxon>
        <taxon>Eurotiomycetidae</taxon>
        <taxon>Eurotiales</taxon>
        <taxon>Aspergillaceae</taxon>
        <taxon>Aspergillus</taxon>
        <taxon>Aspergillus subgen. Nidulantes</taxon>
    </lineage>
</organism>
<dbReference type="EMBL" id="PVWQ01000006">
    <property type="protein sequence ID" value="RDW79325.1"/>
    <property type="molecule type" value="Genomic_DNA"/>
</dbReference>
<dbReference type="PANTHER" id="PTHR38695">
    <property type="entry name" value="AMINO ACID PERMEASE_ SLC12A DOMAIN-CONTAINING PROTEIN"/>
    <property type="match status" value="1"/>
</dbReference>
<feature type="domain" description="Luciferase" evidence="1">
    <location>
        <begin position="190"/>
        <end position="269"/>
    </location>
</feature>